<geneLocation type="mitochondrion" evidence="9"/>
<dbReference type="SUPFAM" id="SSF81698">
    <property type="entry name" value="FF domain"/>
    <property type="match status" value="4"/>
</dbReference>
<dbReference type="InterPro" id="IPR036517">
    <property type="entry name" value="FF_domain_sf"/>
</dbReference>
<proteinExistence type="predicted"/>
<dbReference type="FunFam" id="1.10.10.440:FF:000013">
    <property type="entry name" value="pre-mRNA-processing protein 40A isoform X1"/>
    <property type="match status" value="1"/>
</dbReference>
<evidence type="ECO:0000256" key="3">
    <source>
        <dbReference type="ARBA" id="ARBA00022737"/>
    </source>
</evidence>
<evidence type="ECO:0000256" key="5">
    <source>
        <dbReference type="ARBA" id="ARBA00023242"/>
    </source>
</evidence>
<dbReference type="InterPro" id="IPR001202">
    <property type="entry name" value="WW_dom"/>
</dbReference>
<dbReference type="SUPFAM" id="SSF51045">
    <property type="entry name" value="WW domain"/>
    <property type="match status" value="1"/>
</dbReference>
<feature type="region of interest" description="Disordered" evidence="6">
    <location>
        <begin position="811"/>
        <end position="838"/>
    </location>
</feature>
<dbReference type="InterPro" id="IPR039726">
    <property type="entry name" value="Prp40-like"/>
</dbReference>
<dbReference type="AlphaFoldDB" id="A0A3P3YHH5"/>
<dbReference type="PANTHER" id="PTHR11864">
    <property type="entry name" value="PRE-MRNA-PROCESSING PROTEIN PRP40"/>
    <property type="match status" value="1"/>
</dbReference>
<protein>
    <recommendedName>
        <fullName evidence="11">WW domain-containing protein</fullName>
    </recommendedName>
</protein>
<dbReference type="PROSITE" id="PS50020">
    <property type="entry name" value="WW_DOMAIN_2"/>
    <property type="match status" value="1"/>
</dbReference>
<evidence type="ECO:0000256" key="2">
    <source>
        <dbReference type="ARBA" id="ARBA00022664"/>
    </source>
</evidence>
<dbReference type="InterPro" id="IPR002713">
    <property type="entry name" value="FF_domain"/>
</dbReference>
<evidence type="ECO:0000256" key="4">
    <source>
        <dbReference type="ARBA" id="ARBA00023187"/>
    </source>
</evidence>
<gene>
    <name evidence="9" type="ORF">PLBR_LOCUS6794</name>
</gene>
<dbReference type="SMART" id="SM00456">
    <property type="entry name" value="WW"/>
    <property type="match status" value="2"/>
</dbReference>
<evidence type="ECO:0000313" key="9">
    <source>
        <dbReference type="EMBL" id="SPQ99579.1"/>
    </source>
</evidence>
<keyword evidence="9" id="KW-0496">Mitochondrion</keyword>
<comment type="subcellular location">
    <subcellularLocation>
        <location evidence="1">Nucleus</location>
    </subcellularLocation>
</comment>
<dbReference type="GO" id="GO:0071004">
    <property type="term" value="C:U2-type prespliceosome"/>
    <property type="evidence" value="ECO:0007669"/>
    <property type="project" value="TreeGrafter"/>
</dbReference>
<dbReference type="Gene3D" id="2.20.70.10">
    <property type="match status" value="1"/>
</dbReference>
<sequence>MPGARSDEGTNGGRTALKHLKSAAQRLLDRLCADGTITSTTRPQDVYNKYPDFQAYTMDKFRRHFNETKLKQGTFLRSSEEGKEGDNEGGDTSAPEDKSEDNDESNGDDSDSKSSRKRYKLALPSESETRTGVDIDNPPVIAAVYRDAATKTDRVVICAGMFGIPDAKDVHVDLDEDDAQTAIISYGWPAALFSPQVMCATWASTDEPQTYYGRLNALDEELAHHRPSWTSHHDSPGQAQDDGRRRSRRLHHTEERHRTQDGIHILQDMRLMDMGPRLLGQPPASGVVAAGQEKASPAATPEGPKTVGDWSSFTTPEGKVYYFNNKTQETTWTCPPEFTSSGVTTEPKDEWQTFYTNEGKPYYYNARTNSQLTRTIRRSCRESHRPSRQKRAMDPVVAVPYKAAYASQYANREEAEAAFREMLTSSGVPSTATWEQALPKIVNDKRYTALPKLADRKEVFKSWCVEHAEREKENALRAEQQKRDDFLALLAEHSNIIRSRMRFVELEPKIRLDPRYTACDTRTREDLFYDHIDKLADAERKAKIEARQAAEAAFRDFLQSGEIITLNTQWRELLETLASEPTYKALDPADALKVFEGVMSDLKREEAAKALAEKEALREAEKKRRVDYRNLLQEQVQAGKLHLRTRWRSFAETIRDDARFIALSQDEKFSPQTLFDDFCDDLEDRVHNSRKKLKEALANAGVAAVSETDTVDGLCERLGGADAIQGVPEMHVRVLLAEFIDHAQSRAQHAAKRIEKYSALFSKLLTKKVRRPMSMDSAQPMLDSHSCYKKLPEAVRTEMFAKHVEALSAPGHEIAAEDSDTSGEIEEDEEAFSVPASPSTLVPQAMALTKFAQTRASDPY</sequence>
<evidence type="ECO:0000259" key="7">
    <source>
        <dbReference type="PROSITE" id="PS50020"/>
    </source>
</evidence>
<feature type="domain" description="FF" evidence="8">
    <location>
        <begin position="412"/>
        <end position="466"/>
    </location>
</feature>
<evidence type="ECO:0000259" key="8">
    <source>
        <dbReference type="PROSITE" id="PS51676"/>
    </source>
</evidence>
<dbReference type="SMART" id="SM00441">
    <property type="entry name" value="FF"/>
    <property type="match status" value="5"/>
</dbReference>
<dbReference type="GO" id="GO:0045292">
    <property type="term" value="P:mRNA cis splicing, via spliceosome"/>
    <property type="evidence" value="ECO:0007669"/>
    <property type="project" value="InterPro"/>
</dbReference>
<accession>A0A3P3YHH5</accession>
<keyword evidence="5" id="KW-0539">Nucleus</keyword>
<dbReference type="Pfam" id="PF00397">
    <property type="entry name" value="WW"/>
    <property type="match status" value="1"/>
</dbReference>
<dbReference type="GO" id="GO:0005685">
    <property type="term" value="C:U1 snRNP"/>
    <property type="evidence" value="ECO:0007669"/>
    <property type="project" value="TreeGrafter"/>
</dbReference>
<dbReference type="PROSITE" id="PS01159">
    <property type="entry name" value="WW_DOMAIN_1"/>
    <property type="match status" value="1"/>
</dbReference>
<feature type="region of interest" description="Disordered" evidence="6">
    <location>
        <begin position="72"/>
        <end position="135"/>
    </location>
</feature>
<organism evidence="9 10">
    <name type="scientific">Plasmodiophora brassicae</name>
    <name type="common">Clubroot disease agent</name>
    <dbReference type="NCBI Taxonomy" id="37360"/>
    <lineage>
        <taxon>Eukaryota</taxon>
        <taxon>Sar</taxon>
        <taxon>Rhizaria</taxon>
        <taxon>Endomyxa</taxon>
        <taxon>Phytomyxea</taxon>
        <taxon>Plasmodiophorida</taxon>
        <taxon>Plasmodiophoridae</taxon>
        <taxon>Plasmodiophora</taxon>
    </lineage>
</organism>
<feature type="compositionally biased region" description="Acidic residues" evidence="6">
    <location>
        <begin position="816"/>
        <end position="831"/>
    </location>
</feature>
<dbReference type="CDD" id="cd00201">
    <property type="entry name" value="WW"/>
    <property type="match status" value="2"/>
</dbReference>
<dbReference type="Pfam" id="PF01846">
    <property type="entry name" value="FF"/>
    <property type="match status" value="4"/>
</dbReference>
<evidence type="ECO:0008006" key="11">
    <source>
        <dbReference type="Google" id="ProtNLM"/>
    </source>
</evidence>
<dbReference type="GO" id="GO:0003723">
    <property type="term" value="F:RNA binding"/>
    <property type="evidence" value="ECO:0007669"/>
    <property type="project" value="TreeGrafter"/>
</dbReference>
<dbReference type="EMBL" id="OVEO01000012">
    <property type="protein sequence ID" value="SPQ99579.1"/>
    <property type="molecule type" value="Genomic_DNA"/>
</dbReference>
<feature type="region of interest" description="Disordered" evidence="6">
    <location>
        <begin position="225"/>
        <end position="258"/>
    </location>
</feature>
<feature type="compositionally biased region" description="Acidic residues" evidence="6">
    <location>
        <begin position="98"/>
        <end position="109"/>
    </location>
</feature>
<dbReference type="PANTHER" id="PTHR11864:SF0">
    <property type="entry name" value="PRP40 PRE-MRNA PROCESSING FACTOR 40 HOMOLOG A (YEAST)"/>
    <property type="match status" value="1"/>
</dbReference>
<keyword evidence="2" id="KW-0507">mRNA processing</keyword>
<keyword evidence="4" id="KW-0508">mRNA splicing</keyword>
<feature type="domain" description="WW" evidence="7">
    <location>
        <begin position="310"/>
        <end position="337"/>
    </location>
</feature>
<reference evidence="9 10" key="1">
    <citation type="submission" date="2018-03" db="EMBL/GenBank/DDBJ databases">
        <authorList>
            <person name="Fogelqvist J."/>
        </authorList>
    </citation>
    <scope>NUCLEOTIDE SEQUENCE [LARGE SCALE GENOMIC DNA]</scope>
</reference>
<evidence type="ECO:0000256" key="6">
    <source>
        <dbReference type="SAM" id="MobiDB-lite"/>
    </source>
</evidence>
<dbReference type="Gene3D" id="1.10.10.440">
    <property type="entry name" value="FF domain"/>
    <property type="match status" value="4"/>
</dbReference>
<name>A0A3P3YHH5_PLABS</name>
<dbReference type="PROSITE" id="PS51676">
    <property type="entry name" value="FF"/>
    <property type="match status" value="1"/>
</dbReference>
<dbReference type="InterPro" id="IPR036020">
    <property type="entry name" value="WW_dom_sf"/>
</dbReference>
<evidence type="ECO:0000256" key="1">
    <source>
        <dbReference type="ARBA" id="ARBA00004123"/>
    </source>
</evidence>
<evidence type="ECO:0000313" key="10">
    <source>
        <dbReference type="Proteomes" id="UP000290189"/>
    </source>
</evidence>
<keyword evidence="3" id="KW-0677">Repeat</keyword>
<dbReference type="Proteomes" id="UP000290189">
    <property type="component" value="Unassembled WGS sequence"/>
</dbReference>